<dbReference type="GO" id="GO:0005576">
    <property type="term" value="C:extracellular region"/>
    <property type="evidence" value="ECO:0007669"/>
    <property type="project" value="UniProtKB-SubCell"/>
</dbReference>
<dbReference type="Gene3D" id="3.30.70.80">
    <property type="entry name" value="Peptidase S8 propeptide/proteinase inhibitor I9"/>
    <property type="match status" value="1"/>
</dbReference>
<feature type="domain" description="Subtilisin-like protease fibronectin type-III" evidence="15">
    <location>
        <begin position="639"/>
        <end position="736"/>
    </location>
</feature>
<dbReference type="Gene3D" id="2.60.40.2310">
    <property type="match status" value="1"/>
</dbReference>
<evidence type="ECO:0000256" key="3">
    <source>
        <dbReference type="ARBA" id="ARBA00022525"/>
    </source>
</evidence>
<dbReference type="GO" id="GO:0006508">
    <property type="term" value="P:proteolysis"/>
    <property type="evidence" value="ECO:0007669"/>
    <property type="project" value="UniProtKB-KW"/>
</dbReference>
<evidence type="ECO:0000256" key="1">
    <source>
        <dbReference type="ARBA" id="ARBA00004613"/>
    </source>
</evidence>
<dbReference type="SUPFAM" id="SSF52743">
    <property type="entry name" value="Subtilisin-like"/>
    <property type="match status" value="1"/>
</dbReference>
<evidence type="ECO:0008006" key="18">
    <source>
        <dbReference type="Google" id="ProtNLM"/>
    </source>
</evidence>
<dbReference type="Gene3D" id="3.50.30.30">
    <property type="match status" value="1"/>
</dbReference>
<gene>
    <name evidence="16" type="ORF">V8G54_037173</name>
</gene>
<feature type="domain" description="Peptidase S8/S53" evidence="13">
    <location>
        <begin position="151"/>
        <end position="595"/>
    </location>
</feature>
<feature type="active site" description="Charge relay system" evidence="9 10">
    <location>
        <position position="220"/>
    </location>
</feature>
<accession>A0AAQ3MI29</accession>
<dbReference type="GO" id="GO:0009610">
    <property type="term" value="P:response to symbiotic fungus"/>
    <property type="evidence" value="ECO:0007669"/>
    <property type="project" value="UniProtKB-ARBA"/>
</dbReference>
<dbReference type="InterPro" id="IPR022398">
    <property type="entry name" value="Peptidase_S8_His-AS"/>
</dbReference>
<evidence type="ECO:0000256" key="11">
    <source>
        <dbReference type="RuleBase" id="RU003355"/>
    </source>
</evidence>
<keyword evidence="17" id="KW-1185">Reference proteome</keyword>
<evidence type="ECO:0000256" key="9">
    <source>
        <dbReference type="PIRSR" id="PIRSR615500-1"/>
    </source>
</evidence>
<dbReference type="PRINTS" id="PR00723">
    <property type="entry name" value="SUBTILISIN"/>
</dbReference>
<dbReference type="InterPro" id="IPR041469">
    <property type="entry name" value="Subtilisin-like_FN3"/>
</dbReference>
<dbReference type="GO" id="GO:0009609">
    <property type="term" value="P:response to symbiotic bacterium"/>
    <property type="evidence" value="ECO:0007669"/>
    <property type="project" value="UniProtKB-ARBA"/>
</dbReference>
<dbReference type="Pfam" id="PF05922">
    <property type="entry name" value="Inhibitor_I9"/>
    <property type="match status" value="1"/>
</dbReference>
<evidence type="ECO:0000256" key="2">
    <source>
        <dbReference type="ARBA" id="ARBA00011073"/>
    </source>
</evidence>
<reference evidence="16 17" key="1">
    <citation type="journal article" date="2023" name="Life. Sci Alliance">
        <title>Evolutionary insights into 3D genome organization and epigenetic landscape of Vigna mungo.</title>
        <authorList>
            <person name="Junaid A."/>
            <person name="Singh B."/>
            <person name="Bhatia S."/>
        </authorList>
    </citation>
    <scope>NUCLEOTIDE SEQUENCE [LARGE SCALE GENOMIC DNA]</scope>
    <source>
        <strain evidence="16">Urdbean</strain>
    </source>
</reference>
<dbReference type="InterPro" id="IPR023828">
    <property type="entry name" value="Peptidase_S8_Ser-AS"/>
</dbReference>
<dbReference type="InterPro" id="IPR000209">
    <property type="entry name" value="Peptidase_S8/S53_dom"/>
</dbReference>
<evidence type="ECO:0000256" key="6">
    <source>
        <dbReference type="ARBA" id="ARBA00022801"/>
    </source>
</evidence>
<dbReference type="GO" id="GO:0004252">
    <property type="term" value="F:serine-type endopeptidase activity"/>
    <property type="evidence" value="ECO:0007669"/>
    <property type="project" value="UniProtKB-UniRule"/>
</dbReference>
<feature type="active site" description="Charge relay system" evidence="9 10">
    <location>
        <position position="159"/>
    </location>
</feature>
<dbReference type="InterPro" id="IPR023827">
    <property type="entry name" value="Peptidase_S8_Asp-AS"/>
</dbReference>
<evidence type="ECO:0000256" key="12">
    <source>
        <dbReference type="SAM" id="SignalP"/>
    </source>
</evidence>
<dbReference type="Pfam" id="PF00082">
    <property type="entry name" value="Peptidase_S8"/>
    <property type="match status" value="1"/>
</dbReference>
<evidence type="ECO:0000313" key="17">
    <source>
        <dbReference type="Proteomes" id="UP001374535"/>
    </source>
</evidence>
<dbReference type="FunFam" id="3.40.50.200:FF:000006">
    <property type="entry name" value="Subtilisin-like protease SBT1.5"/>
    <property type="match status" value="1"/>
</dbReference>
<dbReference type="InterPro" id="IPR036852">
    <property type="entry name" value="Peptidase_S8/S53_dom_sf"/>
</dbReference>
<dbReference type="EMBL" id="CP144690">
    <property type="protein sequence ID" value="WVY91659.1"/>
    <property type="molecule type" value="Genomic_DNA"/>
</dbReference>
<keyword evidence="5 12" id="KW-0732">Signal</keyword>
<feature type="active site" description="Charge relay system" evidence="9 10">
    <location>
        <position position="545"/>
    </location>
</feature>
<feature type="chain" id="PRO_5043045780" description="Cucumisin" evidence="12">
    <location>
        <begin position="25"/>
        <end position="739"/>
    </location>
</feature>
<evidence type="ECO:0000259" key="13">
    <source>
        <dbReference type="Pfam" id="PF00082"/>
    </source>
</evidence>
<dbReference type="InterPro" id="IPR010259">
    <property type="entry name" value="S8pro/Inhibitor_I9"/>
</dbReference>
<organism evidence="16 17">
    <name type="scientific">Vigna mungo</name>
    <name type="common">Black gram</name>
    <name type="synonym">Phaseolus mungo</name>
    <dbReference type="NCBI Taxonomy" id="3915"/>
    <lineage>
        <taxon>Eukaryota</taxon>
        <taxon>Viridiplantae</taxon>
        <taxon>Streptophyta</taxon>
        <taxon>Embryophyta</taxon>
        <taxon>Tracheophyta</taxon>
        <taxon>Spermatophyta</taxon>
        <taxon>Magnoliopsida</taxon>
        <taxon>eudicotyledons</taxon>
        <taxon>Gunneridae</taxon>
        <taxon>Pentapetalae</taxon>
        <taxon>rosids</taxon>
        <taxon>fabids</taxon>
        <taxon>Fabales</taxon>
        <taxon>Fabaceae</taxon>
        <taxon>Papilionoideae</taxon>
        <taxon>50 kb inversion clade</taxon>
        <taxon>NPAAA clade</taxon>
        <taxon>indigoferoid/millettioid clade</taxon>
        <taxon>Phaseoleae</taxon>
        <taxon>Vigna</taxon>
    </lineage>
</organism>
<dbReference type="PROSITE" id="PS00138">
    <property type="entry name" value="SUBTILASE_SER"/>
    <property type="match status" value="1"/>
</dbReference>
<evidence type="ECO:0000256" key="10">
    <source>
        <dbReference type="PROSITE-ProRule" id="PRU01240"/>
    </source>
</evidence>
<evidence type="ECO:0000256" key="7">
    <source>
        <dbReference type="ARBA" id="ARBA00022825"/>
    </source>
</evidence>
<dbReference type="PANTHER" id="PTHR10795">
    <property type="entry name" value="PROPROTEIN CONVERTASE SUBTILISIN/KEXIN"/>
    <property type="match status" value="1"/>
</dbReference>
<comment type="subcellular location">
    <subcellularLocation>
        <location evidence="1">Secreted</location>
    </subcellularLocation>
</comment>
<dbReference type="CDD" id="cd04852">
    <property type="entry name" value="Peptidases_S8_3"/>
    <property type="match status" value="1"/>
</dbReference>
<evidence type="ECO:0000256" key="5">
    <source>
        <dbReference type="ARBA" id="ARBA00022729"/>
    </source>
</evidence>
<keyword evidence="7 10" id="KW-0720">Serine protease</keyword>
<proteinExistence type="inferred from homology"/>
<dbReference type="PROSITE" id="PS00136">
    <property type="entry name" value="SUBTILASE_ASP"/>
    <property type="match status" value="1"/>
</dbReference>
<evidence type="ECO:0000259" key="15">
    <source>
        <dbReference type="Pfam" id="PF17766"/>
    </source>
</evidence>
<dbReference type="CDD" id="cd02120">
    <property type="entry name" value="PA_subtilisin_like"/>
    <property type="match status" value="1"/>
</dbReference>
<dbReference type="Proteomes" id="UP001374535">
    <property type="component" value="Chromosome 11"/>
</dbReference>
<dbReference type="PROSITE" id="PS51892">
    <property type="entry name" value="SUBTILASE"/>
    <property type="match status" value="1"/>
</dbReference>
<keyword evidence="4 10" id="KW-0645">Protease</keyword>
<dbReference type="InterPro" id="IPR037045">
    <property type="entry name" value="S8pro/Inhibitor_I9_sf"/>
</dbReference>
<feature type="signal peptide" evidence="12">
    <location>
        <begin position="1"/>
        <end position="24"/>
    </location>
</feature>
<evidence type="ECO:0000313" key="16">
    <source>
        <dbReference type="EMBL" id="WVY91659.1"/>
    </source>
</evidence>
<sequence length="739" mass="78735">MNSLGLSRLLQILTCVLLLTPSFSIDDRKIYIVYMGEYPKGMELTESLHTSMVQSAISRKLAPDTLVHSYRSFNGFVVRLTKEESERMKGNFNMIVNLYIMMCTFCENLECLAGMDDVVSVIPNRVHSIQTSSSWDFLGFPENVQRTTEESNTIVGVLDTGIWPNSSSFSDEGFGPPPQKWKGTCLNFTCNNKIIGAKYFRLGGVFAQEDLISPTDTTGHGSHCASTAAGNHVSNANLLGLGLGTARGGVPSARIAVYKVCWTNGCETADILAGFDAAIMDGVDIISLSVGSAQVIRMEYFEDVFAVGAFHAMKRGILTSQAAGNSGPNLYTLSNLAPWITSVAASTIDRKFLTNLQLGNGRIFQGISVNTFNPTQKSYPLIYAGDAPAAGFNSSTSRFCDENSLDGALVRGKIVLCDGYTSSPYVGFASGAAGLIFTDTFVAEVFALPVISITASDGDSVFSYMKSTSNPAATIFKTYEAKDSSAPYIASFSSRGPNKVTPNILKPDIAAPGVDILAAWSPISPISGVKGERRISNFKITSGTSMACPHVTAAAAYVKSFHPNWSPAAIKSALMTTATPMNPALDVDAEFAYGAGQLNPLKAANPGLVYDAGYSSSALRIITGDNSTCTSANEGSVLNLNLPSFALSTPRSSYNNVTFGRTVTNVGSATSTYKATITAHPSSLNVEVLPNVLAFSSLGQRLSFTLKIEGSINADLVSFSLIWDDGTFKARSPIVVYVP</sequence>
<dbReference type="Gene3D" id="3.40.50.200">
    <property type="entry name" value="Peptidase S8/S53 domain"/>
    <property type="match status" value="1"/>
</dbReference>
<evidence type="ECO:0000259" key="14">
    <source>
        <dbReference type="Pfam" id="PF05922"/>
    </source>
</evidence>
<dbReference type="PROSITE" id="PS00137">
    <property type="entry name" value="SUBTILASE_HIS"/>
    <property type="match status" value="1"/>
</dbReference>
<protein>
    <recommendedName>
        <fullName evidence="18">Cucumisin</fullName>
    </recommendedName>
</protein>
<dbReference type="InterPro" id="IPR045051">
    <property type="entry name" value="SBT"/>
</dbReference>
<evidence type="ECO:0000256" key="8">
    <source>
        <dbReference type="ARBA" id="ARBA00023180"/>
    </source>
</evidence>
<dbReference type="InterPro" id="IPR034197">
    <property type="entry name" value="Peptidases_S8_3"/>
</dbReference>
<dbReference type="InterPro" id="IPR015500">
    <property type="entry name" value="Peptidase_S8_subtilisin-rel"/>
</dbReference>
<feature type="domain" description="Inhibitor I9" evidence="14">
    <location>
        <begin position="31"/>
        <end position="89"/>
    </location>
</feature>
<keyword evidence="8" id="KW-0325">Glycoprotein</keyword>
<dbReference type="Pfam" id="PF17766">
    <property type="entry name" value="fn3_6"/>
    <property type="match status" value="1"/>
</dbReference>
<keyword evidence="6 10" id="KW-0378">Hydrolase</keyword>
<evidence type="ECO:0000256" key="4">
    <source>
        <dbReference type="ARBA" id="ARBA00022670"/>
    </source>
</evidence>
<dbReference type="AlphaFoldDB" id="A0AAQ3MI29"/>
<name>A0AAQ3MI29_VIGMU</name>
<comment type="similarity">
    <text evidence="2 10 11">Belongs to the peptidase S8 family.</text>
</comment>
<keyword evidence="3" id="KW-0964">Secreted</keyword>